<accession>W6A6M8</accession>
<dbReference type="Pfam" id="PF00226">
    <property type="entry name" value="DnaJ"/>
    <property type="match status" value="1"/>
</dbReference>
<dbReference type="PANTHER" id="PTHR45432:SF2">
    <property type="entry name" value="CHAPERONE PROTEIN DNAJ 11, CHLOROPLASTIC"/>
    <property type="match status" value="1"/>
</dbReference>
<evidence type="ECO:0000313" key="3">
    <source>
        <dbReference type="EMBL" id="AHI52626.1"/>
    </source>
</evidence>
<sequence>MSILNIIIISGSILGVLFLILLIVLNVRHVKKNRVNKINISIKHFKKRFSSHMDKHLMIPKYNYIEVFDIFPFKSNFSKTYEKFQSKGLTSYLKQVQFLFEKEWMKNGMRFFDFYVKFTRELGIYNSIVLKSYTKLTSRTFELYRRVFVNEVMPSIIAKYHKQDYGLTSYERIDFFIEEQFNEFEKSLVILTDHAINMIATQIVEETEFDYRYYTKIDYNENLQSTKSSLLNAYEVLQFKPNGTDSELKKAYVRLIKKYHPDNVKLGDEQKIIEINNAYELIQKYRNA</sequence>
<dbReference type="PRINTS" id="PR00625">
    <property type="entry name" value="JDOMAIN"/>
</dbReference>
<reference evidence="3 4" key="1">
    <citation type="journal article" date="2014" name="Genome Biol. Evol.">
        <title>Molecular evolution of the substrate utilization strategies and putative virulence factors in mosquito-associated Spiroplasma species.</title>
        <authorList>
            <person name="Chang T.H."/>
            <person name="Lo W.S."/>
            <person name="Ku C."/>
            <person name="Chen L.L."/>
            <person name="Kuo C.H."/>
        </authorList>
    </citation>
    <scope>NUCLEOTIDE SEQUENCE [LARGE SCALE GENOMIC DNA]</scope>
    <source>
        <strain evidence="3">AES-1</strain>
    </source>
</reference>
<keyword evidence="4" id="KW-1185">Reference proteome</keyword>
<dbReference type="CDD" id="cd06257">
    <property type="entry name" value="DnaJ"/>
    <property type="match status" value="1"/>
</dbReference>
<gene>
    <name evidence="3" type="ORF">SCULI_v1c02850</name>
</gene>
<dbReference type="Gene3D" id="1.10.287.110">
    <property type="entry name" value="DnaJ domain"/>
    <property type="match status" value="1"/>
</dbReference>
<dbReference type="STRING" id="1276246.SCULI_v1c02850"/>
<keyword evidence="1" id="KW-0472">Membrane</keyword>
<dbReference type="SMART" id="SM00271">
    <property type="entry name" value="DnaJ"/>
    <property type="match status" value="1"/>
</dbReference>
<feature type="domain" description="J" evidence="2">
    <location>
        <begin position="232"/>
        <end position="287"/>
    </location>
</feature>
<dbReference type="HOGENOM" id="CLU_966132_0_0_14"/>
<evidence type="ECO:0000313" key="4">
    <source>
        <dbReference type="Proteomes" id="UP000019267"/>
    </source>
</evidence>
<name>W6A6M8_9MOLU</name>
<dbReference type="PROSITE" id="PS50076">
    <property type="entry name" value="DNAJ_2"/>
    <property type="match status" value="1"/>
</dbReference>
<dbReference type="Proteomes" id="UP000019267">
    <property type="component" value="Chromosome"/>
</dbReference>
<organism evidence="3 4">
    <name type="scientific">Spiroplasma culicicola AES-1</name>
    <dbReference type="NCBI Taxonomy" id="1276246"/>
    <lineage>
        <taxon>Bacteria</taxon>
        <taxon>Bacillati</taxon>
        <taxon>Mycoplasmatota</taxon>
        <taxon>Mollicutes</taxon>
        <taxon>Entomoplasmatales</taxon>
        <taxon>Spiroplasmataceae</taxon>
        <taxon>Spiroplasma</taxon>
    </lineage>
</organism>
<feature type="transmembrane region" description="Helical" evidence="1">
    <location>
        <begin position="6"/>
        <end position="27"/>
    </location>
</feature>
<protein>
    <recommendedName>
        <fullName evidence="2">J domain-containing protein</fullName>
    </recommendedName>
</protein>
<evidence type="ECO:0000256" key="1">
    <source>
        <dbReference type="SAM" id="Phobius"/>
    </source>
</evidence>
<keyword evidence="1" id="KW-1133">Transmembrane helix</keyword>
<dbReference type="eggNOG" id="COG1076">
    <property type="taxonomic scope" value="Bacteria"/>
</dbReference>
<dbReference type="PATRIC" id="fig|1276246.3.peg.284"/>
<dbReference type="PANTHER" id="PTHR45432">
    <property type="entry name" value="CHAPERONE PROTEIN DNAJ 11, CHLOROPLASTIC-LIKE"/>
    <property type="match status" value="1"/>
</dbReference>
<dbReference type="InterPro" id="IPR036869">
    <property type="entry name" value="J_dom_sf"/>
</dbReference>
<evidence type="ECO:0000259" key="2">
    <source>
        <dbReference type="PROSITE" id="PS50076"/>
    </source>
</evidence>
<dbReference type="AlphaFoldDB" id="W6A6M8"/>
<keyword evidence="1" id="KW-0812">Transmembrane</keyword>
<proteinExistence type="predicted"/>
<dbReference type="EMBL" id="CP006681">
    <property type="protein sequence ID" value="AHI52626.1"/>
    <property type="molecule type" value="Genomic_DNA"/>
</dbReference>
<dbReference type="RefSeq" id="WP_025362867.1">
    <property type="nucleotide sequence ID" value="NZ_CP006681.1"/>
</dbReference>
<dbReference type="KEGG" id="scq:SCULI_v1c02850"/>
<dbReference type="InterPro" id="IPR001623">
    <property type="entry name" value="DnaJ_domain"/>
</dbReference>
<dbReference type="OrthoDB" id="9779889at2"/>
<dbReference type="SUPFAM" id="SSF46565">
    <property type="entry name" value="Chaperone J-domain"/>
    <property type="match status" value="1"/>
</dbReference>